<feature type="transmembrane region" description="Helical" evidence="5">
    <location>
        <begin position="99"/>
        <end position="118"/>
    </location>
</feature>
<evidence type="ECO:0000256" key="3">
    <source>
        <dbReference type="ARBA" id="ARBA00022989"/>
    </source>
</evidence>
<reference evidence="8" key="1">
    <citation type="submission" date="2018-09" db="EMBL/GenBank/DDBJ databases">
        <authorList>
            <person name="Zhu H."/>
        </authorList>
    </citation>
    <scope>NUCLEOTIDE SEQUENCE [LARGE SCALE GENOMIC DNA]</scope>
    <source>
        <strain evidence="8">K2R23-3</strain>
    </source>
</reference>
<feature type="transmembrane region" description="Helical" evidence="5">
    <location>
        <begin position="29"/>
        <end position="46"/>
    </location>
</feature>
<evidence type="ECO:0000313" key="7">
    <source>
        <dbReference type="EMBL" id="AYC30109.1"/>
    </source>
</evidence>
<dbReference type="AlphaFoldDB" id="A0A385YTF2"/>
<dbReference type="RefSeq" id="WP_119883826.1">
    <property type="nucleotide sequence ID" value="NZ_CP032418.1"/>
</dbReference>
<keyword evidence="8" id="KW-1185">Reference proteome</keyword>
<evidence type="ECO:0000256" key="5">
    <source>
        <dbReference type="SAM" id="Phobius"/>
    </source>
</evidence>
<evidence type="ECO:0000313" key="8">
    <source>
        <dbReference type="Proteomes" id="UP000265725"/>
    </source>
</evidence>
<proteinExistence type="predicted"/>
<dbReference type="Pfam" id="PF06803">
    <property type="entry name" value="DUF1232"/>
    <property type="match status" value="1"/>
</dbReference>
<evidence type="ECO:0000256" key="2">
    <source>
        <dbReference type="ARBA" id="ARBA00022692"/>
    </source>
</evidence>
<evidence type="ECO:0000256" key="4">
    <source>
        <dbReference type="ARBA" id="ARBA00023136"/>
    </source>
</evidence>
<organism evidence="7 8">
    <name type="scientific">Paenisporosarcina cavernae</name>
    <dbReference type="NCBI Taxonomy" id="2320858"/>
    <lineage>
        <taxon>Bacteria</taxon>
        <taxon>Bacillati</taxon>
        <taxon>Bacillota</taxon>
        <taxon>Bacilli</taxon>
        <taxon>Bacillales</taxon>
        <taxon>Caryophanaceae</taxon>
        <taxon>Paenisporosarcina</taxon>
    </lineage>
</organism>
<feature type="domain" description="DUF1232" evidence="6">
    <location>
        <begin position="31"/>
        <end position="67"/>
    </location>
</feature>
<gene>
    <name evidence="7" type="ORF">D3873_09575</name>
</gene>
<protein>
    <submittedName>
        <fullName evidence="7">DUF1232 domain-containing protein</fullName>
    </submittedName>
</protein>
<comment type="subcellular location">
    <subcellularLocation>
        <location evidence="1">Endomembrane system</location>
        <topology evidence="1">Multi-pass membrane protein</topology>
    </subcellularLocation>
</comment>
<dbReference type="EMBL" id="CP032418">
    <property type="protein sequence ID" value="AYC30109.1"/>
    <property type="molecule type" value="Genomic_DNA"/>
</dbReference>
<evidence type="ECO:0000256" key="1">
    <source>
        <dbReference type="ARBA" id="ARBA00004127"/>
    </source>
</evidence>
<evidence type="ECO:0000259" key="6">
    <source>
        <dbReference type="Pfam" id="PF06803"/>
    </source>
</evidence>
<dbReference type="OrthoDB" id="9800202at2"/>
<name>A0A385YTF2_9BACL</name>
<keyword evidence="3 5" id="KW-1133">Transmembrane helix</keyword>
<accession>A0A385YTF2</accession>
<sequence length="125" mass="14598">MNKLKTWAKKLKRQLYVLYLAYQDDRVPWFAKLVTILVVAYALSPIDLIPDFIPIIGYLDDIILVPLGIVLALKLIPEEVRLDCEEMARNNMNPKTPKNWWAGAMVLLLWVAIGYWLILRYTSFF</sequence>
<dbReference type="InterPro" id="IPR010652">
    <property type="entry name" value="DUF1232"/>
</dbReference>
<dbReference type="GO" id="GO:0012505">
    <property type="term" value="C:endomembrane system"/>
    <property type="evidence" value="ECO:0007669"/>
    <property type="project" value="UniProtKB-SubCell"/>
</dbReference>
<keyword evidence="2 5" id="KW-0812">Transmembrane</keyword>
<dbReference type="Proteomes" id="UP000265725">
    <property type="component" value="Chromosome"/>
</dbReference>
<keyword evidence="4 5" id="KW-0472">Membrane</keyword>
<feature type="transmembrane region" description="Helical" evidence="5">
    <location>
        <begin position="52"/>
        <end position="73"/>
    </location>
</feature>
<dbReference type="KEGG" id="paek:D3873_09575"/>